<keyword evidence="4" id="KW-0862">Zinc</keyword>
<dbReference type="GO" id="GO:0046872">
    <property type="term" value="F:metal ion binding"/>
    <property type="evidence" value="ECO:0007669"/>
    <property type="project" value="UniProtKB-KW"/>
</dbReference>
<dbReference type="SMART" id="SM00849">
    <property type="entry name" value="Lactamase_B"/>
    <property type="match status" value="1"/>
</dbReference>
<accession>A0A4T2GK71</accession>
<evidence type="ECO:0000313" key="6">
    <source>
        <dbReference type="EMBL" id="TIH98703.1"/>
    </source>
</evidence>
<keyword evidence="2" id="KW-0479">Metal-binding</keyword>
<dbReference type="AlphaFoldDB" id="A0A4T2GK71"/>
<dbReference type="Pfam" id="PF00753">
    <property type="entry name" value="Lactamase_B"/>
    <property type="match status" value="1"/>
</dbReference>
<sequence>MLQTYTFGEMRLTWLRGADKYTDAGTLFGPVPKAVWSRFYPTTEDGLMADVTDPILIAYRGKHYLIDTSLGTEKLDAKLRRNLGVLSENRVLESLACLGLGPEQIDVVMMTHMHNDHAGGLTRLVDEQLVPTFPNAVIYINEIEWEEVRHPNPRTRATYLRENWEAIQDQVQTFGESFTVTDGIEMHRTGGHSNGHCIILLKQAGETIIHMADTILTHVHRNPLWVAAVDDYPMDSIAAKQKWVTEAYENGYTFLFYHDPFYALLKFDSTGQEVIACLERFRKPLVPFTDKQDKRLEVPDHVKLPIVTLG</sequence>
<name>A0A4T2GK71_STRSU</name>
<comment type="similarity">
    <text evidence="1">Belongs to the metallo-beta-lactamase superfamily.</text>
</comment>
<dbReference type="InterPro" id="IPR001279">
    <property type="entry name" value="Metallo-B-lactamas"/>
</dbReference>
<dbReference type="Gene3D" id="3.60.15.10">
    <property type="entry name" value="Ribonuclease Z/Hydroxyacylglutathione hydrolase-like"/>
    <property type="match status" value="1"/>
</dbReference>
<dbReference type="OrthoDB" id="9802897at2"/>
<evidence type="ECO:0000256" key="2">
    <source>
        <dbReference type="ARBA" id="ARBA00022723"/>
    </source>
</evidence>
<proteinExistence type="inferred from homology"/>
<organism evidence="6 7">
    <name type="scientific">Streptococcus suis</name>
    <dbReference type="NCBI Taxonomy" id="1307"/>
    <lineage>
        <taxon>Bacteria</taxon>
        <taxon>Bacillati</taxon>
        <taxon>Bacillota</taxon>
        <taxon>Bacilli</taxon>
        <taxon>Lactobacillales</taxon>
        <taxon>Streptococcaceae</taxon>
        <taxon>Streptococcus</taxon>
    </lineage>
</organism>
<feature type="domain" description="Metallo-beta-lactamase" evidence="5">
    <location>
        <begin position="51"/>
        <end position="258"/>
    </location>
</feature>
<evidence type="ECO:0000256" key="4">
    <source>
        <dbReference type="ARBA" id="ARBA00022833"/>
    </source>
</evidence>
<gene>
    <name evidence="6" type="ORF">FAJ39_09670</name>
</gene>
<dbReference type="PANTHER" id="PTHR42978:SF6">
    <property type="entry name" value="QUORUM-QUENCHING LACTONASE YTNP-RELATED"/>
    <property type="match status" value="1"/>
</dbReference>
<evidence type="ECO:0000259" key="5">
    <source>
        <dbReference type="SMART" id="SM00849"/>
    </source>
</evidence>
<protein>
    <submittedName>
        <fullName evidence="6">MBL fold metallo-hydrolase</fullName>
    </submittedName>
</protein>
<evidence type="ECO:0000256" key="1">
    <source>
        <dbReference type="ARBA" id="ARBA00007749"/>
    </source>
</evidence>
<dbReference type="SUPFAM" id="SSF56281">
    <property type="entry name" value="Metallo-hydrolase/oxidoreductase"/>
    <property type="match status" value="1"/>
</dbReference>
<comment type="caution">
    <text evidence="6">The sequence shown here is derived from an EMBL/GenBank/DDBJ whole genome shotgun (WGS) entry which is preliminary data.</text>
</comment>
<reference evidence="6 7" key="1">
    <citation type="submission" date="2019-04" db="EMBL/GenBank/DDBJ databases">
        <title>Genome analysis of Streptococcus suis strain WUSS424.</title>
        <authorList>
            <person name="Chen H."/>
            <person name="Gao X."/>
            <person name="Wu Z."/>
        </authorList>
    </citation>
    <scope>NUCLEOTIDE SEQUENCE [LARGE SCALE GENOMIC DNA]</scope>
    <source>
        <strain evidence="6 7">WUSS424</strain>
    </source>
</reference>
<dbReference type="GO" id="GO:0016787">
    <property type="term" value="F:hydrolase activity"/>
    <property type="evidence" value="ECO:0007669"/>
    <property type="project" value="UniProtKB-KW"/>
</dbReference>
<evidence type="ECO:0000313" key="7">
    <source>
        <dbReference type="Proteomes" id="UP000305165"/>
    </source>
</evidence>
<dbReference type="EMBL" id="SSXO01000006">
    <property type="protein sequence ID" value="TIH98703.1"/>
    <property type="molecule type" value="Genomic_DNA"/>
</dbReference>
<dbReference type="InterPro" id="IPR036866">
    <property type="entry name" value="RibonucZ/Hydroxyglut_hydro"/>
</dbReference>
<evidence type="ECO:0000256" key="3">
    <source>
        <dbReference type="ARBA" id="ARBA00022801"/>
    </source>
</evidence>
<dbReference type="InterPro" id="IPR051013">
    <property type="entry name" value="MBL_superfamily_lactonases"/>
</dbReference>
<dbReference type="Proteomes" id="UP000305165">
    <property type="component" value="Unassembled WGS sequence"/>
</dbReference>
<dbReference type="PANTHER" id="PTHR42978">
    <property type="entry name" value="QUORUM-QUENCHING LACTONASE YTNP-RELATED-RELATED"/>
    <property type="match status" value="1"/>
</dbReference>
<dbReference type="CDD" id="cd07728">
    <property type="entry name" value="YtnP-like_MBL-fold"/>
    <property type="match status" value="1"/>
</dbReference>
<keyword evidence="3 6" id="KW-0378">Hydrolase</keyword>